<dbReference type="SUPFAM" id="SSF46955">
    <property type="entry name" value="Putative DNA-binding domain"/>
    <property type="match status" value="1"/>
</dbReference>
<accession>A0A0F9K5V0</accession>
<evidence type="ECO:0008006" key="2">
    <source>
        <dbReference type="Google" id="ProtNLM"/>
    </source>
</evidence>
<dbReference type="AlphaFoldDB" id="A0A0F9K5V0"/>
<gene>
    <name evidence="1" type="ORF">LCGC14_1742690</name>
</gene>
<sequence length="39" mass="4338">MKFTLSWLKDHLDTTASIDEITYALTDLGLEVEGVENPA</sequence>
<evidence type="ECO:0000313" key="1">
    <source>
        <dbReference type="EMBL" id="KKM06563.1"/>
    </source>
</evidence>
<protein>
    <recommendedName>
        <fullName evidence="2">tRNA-binding domain-containing protein</fullName>
    </recommendedName>
</protein>
<name>A0A0F9K5V0_9ZZZZ</name>
<comment type="caution">
    <text evidence="1">The sequence shown here is derived from an EMBL/GenBank/DDBJ whole genome shotgun (WGS) entry which is preliminary data.</text>
</comment>
<feature type="non-terminal residue" evidence="1">
    <location>
        <position position="39"/>
    </location>
</feature>
<organism evidence="1">
    <name type="scientific">marine sediment metagenome</name>
    <dbReference type="NCBI Taxonomy" id="412755"/>
    <lineage>
        <taxon>unclassified sequences</taxon>
        <taxon>metagenomes</taxon>
        <taxon>ecological metagenomes</taxon>
    </lineage>
</organism>
<dbReference type="Gene3D" id="3.30.56.10">
    <property type="match status" value="1"/>
</dbReference>
<proteinExistence type="predicted"/>
<dbReference type="EMBL" id="LAZR01015963">
    <property type="protein sequence ID" value="KKM06563.1"/>
    <property type="molecule type" value="Genomic_DNA"/>
</dbReference>
<dbReference type="InterPro" id="IPR009061">
    <property type="entry name" value="DNA-bd_dom_put_sf"/>
</dbReference>
<reference evidence="1" key="1">
    <citation type="journal article" date="2015" name="Nature">
        <title>Complex archaea that bridge the gap between prokaryotes and eukaryotes.</title>
        <authorList>
            <person name="Spang A."/>
            <person name="Saw J.H."/>
            <person name="Jorgensen S.L."/>
            <person name="Zaremba-Niedzwiedzka K."/>
            <person name="Martijn J."/>
            <person name="Lind A.E."/>
            <person name="van Eijk R."/>
            <person name="Schleper C."/>
            <person name="Guy L."/>
            <person name="Ettema T.J."/>
        </authorList>
    </citation>
    <scope>NUCLEOTIDE SEQUENCE</scope>
</reference>